<dbReference type="InterPro" id="IPR032567">
    <property type="entry name" value="RTL1-rel"/>
</dbReference>
<evidence type="ECO:0000256" key="1">
    <source>
        <dbReference type="SAM" id="Coils"/>
    </source>
</evidence>
<dbReference type="InterPro" id="IPR032549">
    <property type="entry name" value="DUF4939"/>
</dbReference>
<feature type="region of interest" description="Disordered" evidence="2">
    <location>
        <begin position="138"/>
        <end position="169"/>
    </location>
</feature>
<name>A0AAV7VYM0_PLEWA</name>
<gene>
    <name evidence="4" type="ORF">NDU88_000817</name>
</gene>
<reference evidence="4" key="1">
    <citation type="journal article" date="2022" name="bioRxiv">
        <title>Sequencing and chromosome-scale assembly of the giantPleurodeles waltlgenome.</title>
        <authorList>
            <person name="Brown T."/>
            <person name="Elewa A."/>
            <person name="Iarovenko S."/>
            <person name="Subramanian E."/>
            <person name="Araus A.J."/>
            <person name="Petzold A."/>
            <person name="Susuki M."/>
            <person name="Suzuki K.-i.T."/>
            <person name="Hayashi T."/>
            <person name="Toyoda A."/>
            <person name="Oliveira C."/>
            <person name="Osipova E."/>
            <person name="Leigh N.D."/>
            <person name="Simon A."/>
            <person name="Yun M.H."/>
        </authorList>
    </citation>
    <scope>NUCLEOTIDE SEQUENCE</scope>
    <source>
        <strain evidence="4">20211129_DDA</strain>
        <tissue evidence="4">Liver</tissue>
    </source>
</reference>
<evidence type="ECO:0000256" key="2">
    <source>
        <dbReference type="SAM" id="MobiDB-lite"/>
    </source>
</evidence>
<dbReference type="AlphaFoldDB" id="A0AAV7VYM0"/>
<dbReference type="Pfam" id="PF16297">
    <property type="entry name" value="DUF4939"/>
    <property type="match status" value="1"/>
</dbReference>
<organism evidence="4 5">
    <name type="scientific">Pleurodeles waltl</name>
    <name type="common">Iberian ribbed newt</name>
    <dbReference type="NCBI Taxonomy" id="8319"/>
    <lineage>
        <taxon>Eukaryota</taxon>
        <taxon>Metazoa</taxon>
        <taxon>Chordata</taxon>
        <taxon>Craniata</taxon>
        <taxon>Vertebrata</taxon>
        <taxon>Euteleostomi</taxon>
        <taxon>Amphibia</taxon>
        <taxon>Batrachia</taxon>
        <taxon>Caudata</taxon>
        <taxon>Salamandroidea</taxon>
        <taxon>Salamandridae</taxon>
        <taxon>Pleurodelinae</taxon>
        <taxon>Pleurodeles</taxon>
    </lineage>
</organism>
<proteinExistence type="predicted"/>
<dbReference type="EMBL" id="JANPWB010000002">
    <property type="protein sequence ID" value="KAJ1205382.1"/>
    <property type="molecule type" value="Genomic_DNA"/>
</dbReference>
<evidence type="ECO:0000313" key="5">
    <source>
        <dbReference type="Proteomes" id="UP001066276"/>
    </source>
</evidence>
<keyword evidence="5" id="KW-1185">Reference proteome</keyword>
<evidence type="ECO:0000313" key="4">
    <source>
        <dbReference type="EMBL" id="KAJ1205382.1"/>
    </source>
</evidence>
<dbReference type="PANTHER" id="PTHR15503">
    <property type="entry name" value="LDOC1 RELATED"/>
    <property type="match status" value="1"/>
</dbReference>
<feature type="compositionally biased region" description="Polar residues" evidence="2">
    <location>
        <begin position="157"/>
        <end position="168"/>
    </location>
</feature>
<accession>A0AAV7VYM0</accession>
<feature type="domain" description="DUF4939" evidence="3">
    <location>
        <begin position="222"/>
        <end position="296"/>
    </location>
</feature>
<keyword evidence="1" id="KW-0175">Coiled coil</keyword>
<sequence>MEDTWGELRPACADGQRPPEEGYLACHRQGRSDPGCPPQTEHPLPLKMGEPSPLEQEDGRGPAGDGLPTLEGCPSHHDAPNVPDTGGGVSRVGWVFEGITAATRGARSVLGVSIAYSTVATRKSRPFLGQSRTLKIHATRSANSRRKQHVSRDRLQRQTIPTSSNTMDDSVAAAADPEQSLLTTIQQQAQELQQLRNENAALRQALALRTSDVPTISASTPCFSGEPTKLREFLDALTVYFAFRLTQFSHDRTKVGYLISALSGPALAWATPMVSSNDPVLSDYSTFVSRFKQMFSRPGLEASAEEALCDIQQGSQDVLQYITRFRQLAAETTWVERTLVTLFRRGLKEEIKDELVHSTRAEELRGLMDQALSIEYRLQERRSEKKRRFAAQ</sequence>
<dbReference type="Proteomes" id="UP001066276">
    <property type="component" value="Chromosome 1_2"/>
</dbReference>
<feature type="coiled-coil region" evidence="1">
    <location>
        <begin position="178"/>
        <end position="212"/>
    </location>
</feature>
<comment type="caution">
    <text evidence="4">The sequence shown here is derived from an EMBL/GenBank/DDBJ whole genome shotgun (WGS) entry which is preliminary data.</text>
</comment>
<feature type="compositionally biased region" description="Basic residues" evidence="2">
    <location>
        <begin position="138"/>
        <end position="149"/>
    </location>
</feature>
<feature type="region of interest" description="Disordered" evidence="2">
    <location>
        <begin position="1"/>
        <end position="85"/>
    </location>
</feature>
<evidence type="ECO:0000259" key="3">
    <source>
        <dbReference type="Pfam" id="PF16297"/>
    </source>
</evidence>
<protein>
    <recommendedName>
        <fullName evidence="3">DUF4939 domain-containing protein</fullName>
    </recommendedName>
</protein>
<dbReference type="PANTHER" id="PTHR15503:SF22">
    <property type="entry name" value="TRANSPOSON TY3-I GAG POLYPROTEIN"/>
    <property type="match status" value="1"/>
</dbReference>